<organism evidence="2 3">
    <name type="scientific">Corynebacterium canis</name>
    <dbReference type="NCBI Taxonomy" id="679663"/>
    <lineage>
        <taxon>Bacteria</taxon>
        <taxon>Bacillati</taxon>
        <taxon>Actinomycetota</taxon>
        <taxon>Actinomycetes</taxon>
        <taxon>Mycobacteriales</taxon>
        <taxon>Corynebacteriaceae</taxon>
        <taxon>Corynebacterium</taxon>
    </lineage>
</organism>
<dbReference type="Proteomes" id="UP000320791">
    <property type="component" value="Unassembled WGS sequence"/>
</dbReference>
<reference evidence="2 3" key="1">
    <citation type="submission" date="2019-08" db="EMBL/GenBank/DDBJ databases">
        <authorList>
            <person name="Lei W."/>
        </authorList>
    </citation>
    <scope>NUCLEOTIDE SEQUENCE [LARGE SCALE GENOMIC DNA]</scope>
    <source>
        <strain evidence="2 3">CCUG 58627</strain>
    </source>
</reference>
<name>A0A5C5UGF4_9CORY</name>
<evidence type="ECO:0000256" key="1">
    <source>
        <dbReference type="SAM" id="SignalP"/>
    </source>
</evidence>
<proteinExistence type="predicted"/>
<dbReference type="AlphaFoldDB" id="A0A5C5UGF4"/>
<dbReference type="RefSeq" id="WP_146324413.1">
    <property type="nucleotide sequence ID" value="NZ_BAABLR010000010.1"/>
</dbReference>
<feature type="chain" id="PRO_5039642439" description="Lipoprotein" evidence="1">
    <location>
        <begin position="21"/>
        <end position="131"/>
    </location>
</feature>
<evidence type="ECO:0000313" key="2">
    <source>
        <dbReference type="EMBL" id="TWT24999.1"/>
    </source>
</evidence>
<evidence type="ECO:0000313" key="3">
    <source>
        <dbReference type="Proteomes" id="UP000320791"/>
    </source>
</evidence>
<accession>A0A5C5UGF4</accession>
<sequence length="131" mass="13491">MNRYVSVAVTLGFAAGSLSACGLTDVNSIQFTAQNSASSFSGASVKCEHGQSGSIHVVLDALQDSERPSLIEIAYADDAVDVYADRSGLVVEALGVPASKRGEEIVFDAPATFTDGRSGQVKGSVRCVGFG</sequence>
<keyword evidence="3" id="KW-1185">Reference proteome</keyword>
<dbReference type="EMBL" id="VOHM01000013">
    <property type="protein sequence ID" value="TWT24999.1"/>
    <property type="molecule type" value="Genomic_DNA"/>
</dbReference>
<dbReference type="PROSITE" id="PS51257">
    <property type="entry name" value="PROKAR_LIPOPROTEIN"/>
    <property type="match status" value="1"/>
</dbReference>
<gene>
    <name evidence="2" type="ORF">FRX94_06955</name>
</gene>
<keyword evidence="1" id="KW-0732">Signal</keyword>
<protein>
    <recommendedName>
        <fullName evidence="4">Lipoprotein</fullName>
    </recommendedName>
</protein>
<comment type="caution">
    <text evidence="2">The sequence shown here is derived from an EMBL/GenBank/DDBJ whole genome shotgun (WGS) entry which is preliminary data.</text>
</comment>
<evidence type="ECO:0008006" key="4">
    <source>
        <dbReference type="Google" id="ProtNLM"/>
    </source>
</evidence>
<feature type="signal peptide" evidence="1">
    <location>
        <begin position="1"/>
        <end position="20"/>
    </location>
</feature>